<comment type="cofactor">
    <cofactor evidence="1">
        <name>Mg(2+)</name>
        <dbReference type="ChEBI" id="CHEBI:18420"/>
    </cofactor>
</comment>
<dbReference type="Pfam" id="PF15617">
    <property type="entry name" value="C-C_Bond_Lyase"/>
    <property type="match status" value="1"/>
</dbReference>
<organism evidence="4 5">
    <name type="scientific">Bacillus badius</name>
    <dbReference type="NCBI Taxonomy" id="1455"/>
    <lineage>
        <taxon>Bacteria</taxon>
        <taxon>Bacillati</taxon>
        <taxon>Bacillota</taxon>
        <taxon>Bacilli</taxon>
        <taxon>Bacillales</taxon>
        <taxon>Bacillaceae</taxon>
        <taxon>Pseudobacillus</taxon>
    </lineage>
</organism>
<dbReference type="InterPro" id="IPR015813">
    <property type="entry name" value="Pyrv/PenolPyrv_kinase-like_dom"/>
</dbReference>
<proteinExistence type="predicted"/>
<dbReference type="SUPFAM" id="SSF51621">
    <property type="entry name" value="Phosphoenolpyruvate/pyruvate domain"/>
    <property type="match status" value="1"/>
</dbReference>
<evidence type="ECO:0000256" key="1">
    <source>
        <dbReference type="ARBA" id="ARBA00001946"/>
    </source>
</evidence>
<dbReference type="PANTHER" id="PTHR32308:SF10">
    <property type="entry name" value="CITRATE LYASE SUBUNIT BETA"/>
    <property type="match status" value="1"/>
</dbReference>
<evidence type="ECO:0000313" key="4">
    <source>
        <dbReference type="EMBL" id="KIL78799.1"/>
    </source>
</evidence>
<evidence type="ECO:0000313" key="5">
    <source>
        <dbReference type="Proteomes" id="UP000031982"/>
    </source>
</evidence>
<comment type="caution">
    <text evidence="4">The sequence shown here is derived from an EMBL/GenBank/DDBJ whole genome shotgun (WGS) entry which is preliminary data.</text>
</comment>
<evidence type="ECO:0000256" key="2">
    <source>
        <dbReference type="ARBA" id="ARBA00022723"/>
    </source>
</evidence>
<dbReference type="PANTHER" id="PTHR32308">
    <property type="entry name" value="LYASE BETA SUBUNIT, PUTATIVE (AFU_ORTHOLOGUE AFUA_4G13030)-RELATED"/>
    <property type="match status" value="1"/>
</dbReference>
<dbReference type="Proteomes" id="UP000031982">
    <property type="component" value="Unassembled WGS sequence"/>
</dbReference>
<dbReference type="GO" id="GO:0016829">
    <property type="term" value="F:lyase activity"/>
    <property type="evidence" value="ECO:0007669"/>
    <property type="project" value="UniProtKB-KW"/>
</dbReference>
<accession>A0ABR5AVM4</accession>
<dbReference type="EMBL" id="JXLP01000009">
    <property type="protein sequence ID" value="KIL78799.1"/>
    <property type="molecule type" value="Genomic_DNA"/>
</dbReference>
<protein>
    <submittedName>
        <fullName evidence="4">Citrate lyase beta chain</fullName>
    </submittedName>
</protein>
<keyword evidence="5" id="KW-1185">Reference proteome</keyword>
<dbReference type="InterPro" id="IPR040442">
    <property type="entry name" value="Pyrv_kinase-like_dom_sf"/>
</dbReference>
<dbReference type="RefSeq" id="WP_041095548.1">
    <property type="nucleotide sequence ID" value="NZ_JARTHD010000010.1"/>
</dbReference>
<name>A0ABR5AVM4_BACBA</name>
<keyword evidence="2" id="KW-0479">Metal-binding</keyword>
<keyword evidence="4" id="KW-0456">Lyase</keyword>
<dbReference type="Gene3D" id="3.20.20.60">
    <property type="entry name" value="Phosphoenolpyruvate-binding domains"/>
    <property type="match status" value="1"/>
</dbReference>
<reference evidence="4 5" key="1">
    <citation type="submission" date="2015-01" db="EMBL/GenBank/DDBJ databases">
        <title>Genome Assembly of Bacillus badius MTCC 1458.</title>
        <authorList>
            <person name="Verma A."/>
            <person name="Khatri I."/>
            <person name="Mual P."/>
            <person name="Subramanian S."/>
            <person name="Krishnamurthi S."/>
        </authorList>
    </citation>
    <scope>NUCLEOTIDE SEQUENCE [LARGE SCALE GENOMIC DNA]</scope>
    <source>
        <strain evidence="4 5">MTCC 1458</strain>
    </source>
</reference>
<evidence type="ECO:0000256" key="3">
    <source>
        <dbReference type="ARBA" id="ARBA00022842"/>
    </source>
</evidence>
<dbReference type="InterPro" id="IPR039480">
    <property type="entry name" value="C-C_Bond_Lyase-like"/>
</dbReference>
<sequence>MRYFNHLPELHLEGFFYKKPMVVNKYTDRTKLAYSLGPLLYMPATRRDIAQLIMSNKYRELTALAICLEDAVGDLEVAQAEESLISQMATIEEAAAEGRLTDETAPLIFIRVRSPHQMRELSYRLGSSLEQVTGFVFPKFSSKTGESFLAELEQINRQSGTVLYGMPILESPEVLHKERRLDELLHIKEIVGRYEELILNIRIGATDLCGLYGLRRSSQMTVYDIAVVSELITDIVNLFSREPGGYVVSGPVWEYFSNSQRILKPQLRQTPFEKQFGSEGLRLRKELISKNFDGLIQETLLDQANGLVGKTIIHPSHLLPVQAMHVVSKEEYVDALSIVQQANGRKGVFKSEFQNKMNEIKPHLKWAEKILMKSDIYGVFHENSTFIDLLSEPVYT</sequence>
<gene>
    <name evidence="4" type="ORF">SD77_4479</name>
</gene>
<keyword evidence="3" id="KW-0460">Magnesium</keyword>